<name>A0ABT6CQG4_9SPHN</name>
<evidence type="ECO:0000313" key="1">
    <source>
        <dbReference type="EMBL" id="MDF8335385.1"/>
    </source>
</evidence>
<reference evidence="1 2" key="1">
    <citation type="submission" date="2023-03" db="EMBL/GenBank/DDBJ databases">
        <title>Novosphingobium cyanobacteriorum sp. nov., isolated from a eutrophic reservoir during the Microcystis bloom period.</title>
        <authorList>
            <person name="Kang M."/>
            <person name="Le V."/>
            <person name="Ko S.-R."/>
            <person name="Lee S.-A."/>
            <person name="Ahn C.-Y."/>
        </authorList>
    </citation>
    <scope>NUCLEOTIDE SEQUENCE [LARGE SCALE GENOMIC DNA]</scope>
    <source>
        <strain evidence="1 2">HBC54</strain>
    </source>
</reference>
<accession>A0ABT6CQG4</accession>
<dbReference type="Proteomes" id="UP001222770">
    <property type="component" value="Unassembled WGS sequence"/>
</dbReference>
<dbReference type="RefSeq" id="WP_277280348.1">
    <property type="nucleotide sequence ID" value="NZ_JAROCY010000026.1"/>
</dbReference>
<evidence type="ECO:0008006" key="3">
    <source>
        <dbReference type="Google" id="ProtNLM"/>
    </source>
</evidence>
<organism evidence="1 2">
    <name type="scientific">Novosphingobium cyanobacteriorum</name>
    <dbReference type="NCBI Taxonomy" id="3024215"/>
    <lineage>
        <taxon>Bacteria</taxon>
        <taxon>Pseudomonadati</taxon>
        <taxon>Pseudomonadota</taxon>
        <taxon>Alphaproteobacteria</taxon>
        <taxon>Sphingomonadales</taxon>
        <taxon>Sphingomonadaceae</taxon>
        <taxon>Novosphingobium</taxon>
    </lineage>
</organism>
<comment type="caution">
    <text evidence="1">The sequence shown here is derived from an EMBL/GenBank/DDBJ whole genome shotgun (WGS) entry which is preliminary data.</text>
</comment>
<keyword evidence="2" id="KW-1185">Reference proteome</keyword>
<gene>
    <name evidence="1" type="ORF">POM99_19435</name>
</gene>
<sequence length="414" mass="46086">MPNPIANPDQLAAEADVRAMRADPRGNPIRAQIAKYFEIGYGSRLPDEMRPMLGDLADEFLTNWFFKGAASDSQHPRLVRNFMPAHEWHGTSVPGARTGGDNPDNCYRLAGIAHGTRYRLSGRTNGKRAANISFTLTNNFGTSQTVALLEDHDLVWEDDGSFVIEIDERPGDGRRNHLQTQEGNRFLFVRDSMMDWEAESPLDLTIERIGPAQAPPITLDEMFARATRHALRDVFQYFWFQNMLSSIAVNSILPALPLASTGVGMATQGTSSGHFRIGPDEAVILTWDPAGARYAAVELTDWLYRSLDYQRIQSSLTAAQASVDSDGYIRTVIARRDPGVWNWLDTSGYENVLMILRWQAMQPEGRAIFASATQTTIDALRGQLPAGTRWVNAGERAAQLARRVAAYQRRITSA</sequence>
<dbReference type="EMBL" id="JAROCY010000026">
    <property type="protein sequence ID" value="MDF8335385.1"/>
    <property type="molecule type" value="Genomic_DNA"/>
</dbReference>
<protein>
    <recommendedName>
        <fullName evidence="3">DUF1214 domain-containing protein</fullName>
    </recommendedName>
</protein>
<proteinExistence type="predicted"/>
<evidence type="ECO:0000313" key="2">
    <source>
        <dbReference type="Proteomes" id="UP001222770"/>
    </source>
</evidence>